<evidence type="ECO:0000256" key="1">
    <source>
        <dbReference type="SAM" id="SignalP"/>
    </source>
</evidence>
<feature type="chain" id="PRO_5025336385" evidence="1">
    <location>
        <begin position="22"/>
        <end position="102"/>
    </location>
</feature>
<organism evidence="2">
    <name type="scientific">Ixodes ricinus</name>
    <name type="common">Common tick</name>
    <name type="synonym">Acarus ricinus</name>
    <dbReference type="NCBI Taxonomy" id="34613"/>
    <lineage>
        <taxon>Eukaryota</taxon>
        <taxon>Metazoa</taxon>
        <taxon>Ecdysozoa</taxon>
        <taxon>Arthropoda</taxon>
        <taxon>Chelicerata</taxon>
        <taxon>Arachnida</taxon>
        <taxon>Acari</taxon>
        <taxon>Parasitiformes</taxon>
        <taxon>Ixodida</taxon>
        <taxon>Ixodoidea</taxon>
        <taxon>Ixodidae</taxon>
        <taxon>Ixodinae</taxon>
        <taxon>Ixodes</taxon>
    </lineage>
</organism>
<feature type="signal peptide" evidence="1">
    <location>
        <begin position="1"/>
        <end position="21"/>
    </location>
</feature>
<proteinExistence type="predicted"/>
<accession>A0A6B0UFK1</accession>
<keyword evidence="1" id="KW-0732">Signal</keyword>
<sequence length="102" mass="11902">MHTPRIFFLLLLHQMWWRLKGNSYARGLTKMNLMSRFLFDFFVLFCSFVFSPANCGRHPTACRENKQTRNRNKQQATPLHTCVPRPLNLGTSNSLSLALCRV</sequence>
<name>A0A6B0UFK1_IXORI</name>
<protein>
    <submittedName>
        <fullName evidence="2">Putative secreted protein</fullName>
    </submittedName>
</protein>
<dbReference type="EMBL" id="GIFC01006411">
    <property type="protein sequence ID" value="MXU88494.1"/>
    <property type="molecule type" value="Transcribed_RNA"/>
</dbReference>
<evidence type="ECO:0000313" key="2">
    <source>
        <dbReference type="EMBL" id="MXU88494.1"/>
    </source>
</evidence>
<reference evidence="2" key="1">
    <citation type="submission" date="2019-12" db="EMBL/GenBank/DDBJ databases">
        <title>An insight into the sialome of adult female Ixodes ricinus ticks feeding for 6 days.</title>
        <authorList>
            <person name="Perner J."/>
            <person name="Ribeiro J.M.C."/>
        </authorList>
    </citation>
    <scope>NUCLEOTIDE SEQUENCE</scope>
    <source>
        <strain evidence="2">Semi-engorged</strain>
        <tissue evidence="2">Salivary glands</tissue>
    </source>
</reference>
<dbReference type="AlphaFoldDB" id="A0A6B0UFK1"/>